<feature type="domain" description="K Homology" evidence="5">
    <location>
        <begin position="1056"/>
        <end position="1164"/>
    </location>
</feature>
<proteinExistence type="predicted"/>
<dbReference type="AlphaFoldDB" id="A0A0H2S5W2"/>
<keyword evidence="2" id="KW-0694">RNA-binding</keyword>
<keyword evidence="7" id="KW-1185">Reference proteome</keyword>
<dbReference type="Proteomes" id="UP000053477">
    <property type="component" value="Unassembled WGS sequence"/>
</dbReference>
<gene>
    <name evidence="6" type="ORF">SCHPADRAFT_854174</name>
</gene>
<feature type="domain" description="K Homology" evidence="5">
    <location>
        <begin position="803"/>
        <end position="873"/>
    </location>
</feature>
<evidence type="ECO:0000256" key="2">
    <source>
        <dbReference type="PROSITE-ProRule" id="PRU00117"/>
    </source>
</evidence>
<feature type="domain" description="K Homology" evidence="5">
    <location>
        <begin position="958"/>
        <end position="1043"/>
    </location>
</feature>
<dbReference type="OrthoDB" id="10027144at2759"/>
<dbReference type="SUPFAM" id="SSF54791">
    <property type="entry name" value="Eukaryotic type KH-domain (KH-domain type I)"/>
    <property type="match status" value="9"/>
</dbReference>
<dbReference type="Gene3D" id="3.30.1370.10">
    <property type="entry name" value="K Homology domain, type 1"/>
    <property type="match status" value="9"/>
</dbReference>
<evidence type="ECO:0000313" key="7">
    <source>
        <dbReference type="Proteomes" id="UP000053477"/>
    </source>
</evidence>
<evidence type="ECO:0000256" key="3">
    <source>
        <dbReference type="SAM" id="Coils"/>
    </source>
</evidence>
<dbReference type="STRING" id="27342.A0A0H2S5W2"/>
<name>A0A0H2S5W2_9AGAM</name>
<reference evidence="6 7" key="1">
    <citation type="submission" date="2015-04" db="EMBL/GenBank/DDBJ databases">
        <title>Complete genome sequence of Schizopora paradoxa KUC8140, a cosmopolitan wood degrader in East Asia.</title>
        <authorList>
            <consortium name="DOE Joint Genome Institute"/>
            <person name="Min B."/>
            <person name="Park H."/>
            <person name="Jang Y."/>
            <person name="Kim J.-J."/>
            <person name="Kim K.H."/>
            <person name="Pangilinan J."/>
            <person name="Lipzen A."/>
            <person name="Riley R."/>
            <person name="Grigoriev I.V."/>
            <person name="Spatafora J.W."/>
            <person name="Choi I.-G."/>
        </authorList>
    </citation>
    <scope>NUCLEOTIDE SEQUENCE [LARGE SCALE GENOMIC DNA]</scope>
    <source>
        <strain evidence="6 7">KUC8140</strain>
    </source>
</reference>
<feature type="domain" description="K Homology" evidence="5">
    <location>
        <begin position="633"/>
        <end position="715"/>
    </location>
</feature>
<feature type="coiled-coil region" evidence="3">
    <location>
        <begin position="689"/>
        <end position="720"/>
    </location>
</feature>
<dbReference type="Pfam" id="PF00013">
    <property type="entry name" value="KH_1"/>
    <property type="match status" value="6"/>
</dbReference>
<dbReference type="CDD" id="cd22450">
    <property type="entry name" value="KH-I_ScSCP160_rpt5"/>
    <property type="match status" value="1"/>
</dbReference>
<feature type="domain" description="K Homology" evidence="5">
    <location>
        <begin position="877"/>
        <end position="954"/>
    </location>
</feature>
<feature type="domain" description="K Homology" evidence="5">
    <location>
        <begin position="165"/>
        <end position="248"/>
    </location>
</feature>
<feature type="region of interest" description="Disordered" evidence="4">
    <location>
        <begin position="1"/>
        <end position="54"/>
    </location>
</feature>
<dbReference type="PANTHER" id="PTHR10288">
    <property type="entry name" value="KH DOMAIN CONTAINING RNA BINDING PROTEIN"/>
    <property type="match status" value="1"/>
</dbReference>
<accession>A0A0H2S5W2</accession>
<dbReference type="FunCoup" id="A0A0H2S5W2">
    <property type="interactions" value="229"/>
</dbReference>
<dbReference type="InterPro" id="IPR004087">
    <property type="entry name" value="KH_dom"/>
</dbReference>
<evidence type="ECO:0000259" key="5">
    <source>
        <dbReference type="SMART" id="SM00322"/>
    </source>
</evidence>
<keyword evidence="3" id="KW-0175">Coiled coil</keyword>
<dbReference type="SMART" id="SM00322">
    <property type="entry name" value="KH"/>
    <property type="match status" value="10"/>
</dbReference>
<evidence type="ECO:0000256" key="4">
    <source>
        <dbReference type="SAM" id="MobiDB-lite"/>
    </source>
</evidence>
<dbReference type="GO" id="GO:0003723">
    <property type="term" value="F:RNA binding"/>
    <property type="evidence" value="ECO:0007669"/>
    <property type="project" value="UniProtKB-UniRule"/>
</dbReference>
<organism evidence="6 7">
    <name type="scientific">Schizopora paradoxa</name>
    <dbReference type="NCBI Taxonomy" id="27342"/>
    <lineage>
        <taxon>Eukaryota</taxon>
        <taxon>Fungi</taxon>
        <taxon>Dikarya</taxon>
        <taxon>Basidiomycota</taxon>
        <taxon>Agaricomycotina</taxon>
        <taxon>Agaricomycetes</taxon>
        <taxon>Hymenochaetales</taxon>
        <taxon>Schizoporaceae</taxon>
        <taxon>Schizopora</taxon>
    </lineage>
</organism>
<dbReference type="InterPro" id="IPR036612">
    <property type="entry name" value="KH_dom_type_1_sf"/>
</dbReference>
<dbReference type="EMBL" id="KQ085981">
    <property type="protein sequence ID" value="KLO12291.1"/>
    <property type="molecule type" value="Genomic_DNA"/>
</dbReference>
<keyword evidence="1" id="KW-0677">Repeat</keyword>
<evidence type="ECO:0000256" key="1">
    <source>
        <dbReference type="ARBA" id="ARBA00022737"/>
    </source>
</evidence>
<feature type="domain" description="K Homology" evidence="5">
    <location>
        <begin position="719"/>
        <end position="798"/>
    </location>
</feature>
<feature type="domain" description="K Homology" evidence="5">
    <location>
        <begin position="1169"/>
        <end position="1235"/>
    </location>
</feature>
<feature type="compositionally biased region" description="Polar residues" evidence="4">
    <location>
        <begin position="36"/>
        <end position="50"/>
    </location>
</feature>
<feature type="domain" description="K Homology" evidence="5">
    <location>
        <begin position="553"/>
        <end position="624"/>
    </location>
</feature>
<protein>
    <recommendedName>
        <fullName evidence="5">K Homology domain-containing protein</fullName>
    </recommendedName>
</protein>
<feature type="domain" description="K Homology" evidence="5">
    <location>
        <begin position="322"/>
        <end position="387"/>
    </location>
</feature>
<dbReference type="CDD" id="cd22448">
    <property type="entry name" value="KH-I_ScSCP160_rpt3"/>
    <property type="match status" value="1"/>
</dbReference>
<sequence length="1243" mass="134579">MAMSAADLQRRHELEGAPDPFPSLSQDSPARPKRNGATNSGSLDTESEQAFPSLAPSAAPIKRAGSAWGASASGPRIQASQPAVQKQNVATESFTLASIDLSAAGKDNRPATLAEVMKHVMFRFNKVHIEASSNQKIRQTTFHLKSESVKELEKAKRLLIALLSPKISVILNAPASTIATIIGPKGANLKQIRDQTNVKIDIPRRDDLDISTAAQSNEEDEEPTVPVTIEGPQPLVQEAQALLNAIIAAKTSKTTQRVRDIPAHILPFVLARRPEYAAVAGDAELNLALNAPDREITASGDREVVVRVVEKIKATIEFFKSDLTQFSMSLPKRQHRLLAGSAVQEIMAKSKCGVVVPSPEDSSDQITVWGNANDLSNGMAAIMTKANSQYILEFPLPGPASLSRQIVTYMARISYPKTVSSAHPGVAVYLPPASTWKSAQVLNVDIVGEKSKVDEAVEQISSFIGSMLGGTREVEIDWLVHRIITGKHAKKIKQFQDGHNVRLFFPDEAAEESSVLLVYDPASPSASKSPVDKANHLGEVEKELLKLAKDAADVKSSLVPVDAKWHSAVAGKDGTTLNAIIGEDKALSIKIGKDANADSADFILVRGMSADVDRAVKEILRIVENAENELIDNSHSVEFDISRDYVGRIVGSNGVAVNKLRDLLGVKIDFSDEVDEREKEGGKKKKAVAQKAKVKITGRKENVEEAKKRILAQVDRLADETSEIIKVPNQYHSSLIGQSGKYVIRLEEKYSVKITFPRETSESGEGKTRESLKADEVLIKGGKKGVASAKSELLDALEFEKESNNSIKFNVPTKSIARILGKAGANINEIKDETGAQIDVDKGTEDPSISQITCRGTKKGIAAAKAAIQAIAEQVEQEATATVNIEQRFHRSIIGAGGQGLRDLVTRCGGPTDPRAQAGLIRFPNQSESSDEIRLRGDAAVVKKLKAELEKIATTMRDRVVLYVQVPNAHHRALIGRNGQHLNDLQKRTDTQVQFPGSRSYNQMGEPNNAADFTDVDAQDLVKVAGSRAACEKAIKELTDSVNTKASNAAAAQPAETVNDTVNVPLKYQHFISQQGGFFRNLRSIGVNVDQSKTAGKYVPPTRPSTDDVPTRIDDADEEAPAGIEWQVVSNYQDSEEGDSVWTLKARDEEALAKAKEMIASAIEQAKESSFVGFLTLPDRAAFPRIVGSKGANVSRLRVETGAEITVGRDNNTIVIVGSESTIEDAKEAILRIVNNRGGRRHD</sequence>
<evidence type="ECO:0000313" key="6">
    <source>
        <dbReference type="EMBL" id="KLO12291.1"/>
    </source>
</evidence>
<dbReference type="InParanoid" id="A0A0H2S5W2"/>
<dbReference type="PROSITE" id="PS50084">
    <property type="entry name" value="KH_TYPE_1"/>
    <property type="match status" value="8"/>
</dbReference>
<dbReference type="InterPro" id="IPR004088">
    <property type="entry name" value="KH_dom_type_1"/>
</dbReference>